<comment type="caution">
    <text evidence="5">The sequence shown here is derived from an EMBL/GenBank/DDBJ whole genome shotgun (WGS) entry which is preliminary data.</text>
</comment>
<dbReference type="Pfam" id="PF18592">
    <property type="entry name" value="Tho1_MOS11_C"/>
    <property type="match status" value="1"/>
</dbReference>
<comment type="similarity">
    <text evidence="2">Belongs to the SAP domain-containing ribonucleoprotein family.</text>
</comment>
<feature type="compositionally biased region" description="Basic and acidic residues" evidence="3">
    <location>
        <begin position="87"/>
        <end position="106"/>
    </location>
</feature>
<dbReference type="PANTHER" id="PTHR46551:SF1">
    <property type="entry name" value="SAP DOMAIN-CONTAINING RIBONUCLEOPROTEIN"/>
    <property type="match status" value="1"/>
</dbReference>
<dbReference type="InterPro" id="IPR036361">
    <property type="entry name" value="SAP_dom_sf"/>
</dbReference>
<dbReference type="SUPFAM" id="SSF68906">
    <property type="entry name" value="SAP domain"/>
    <property type="match status" value="1"/>
</dbReference>
<dbReference type="VEuPathDB" id="FungiDB:DIURU_002984"/>
<evidence type="ECO:0000256" key="3">
    <source>
        <dbReference type="SAM" id="MobiDB-lite"/>
    </source>
</evidence>
<dbReference type="Pfam" id="PF02037">
    <property type="entry name" value="SAP"/>
    <property type="match status" value="1"/>
</dbReference>
<gene>
    <name evidence="5" type="ORF">DIURU_002984</name>
</gene>
<reference evidence="5 6" key="1">
    <citation type="submission" date="2019-07" db="EMBL/GenBank/DDBJ databases">
        <title>Genome assembly of two rare yeast pathogens: Diutina rugosa and Trichomonascus ciferrii.</title>
        <authorList>
            <person name="Mixao V."/>
            <person name="Saus E."/>
            <person name="Hansen A."/>
            <person name="Lass-Flor C."/>
            <person name="Gabaldon T."/>
        </authorList>
    </citation>
    <scope>NUCLEOTIDE SEQUENCE [LARGE SCALE GENOMIC DNA]</scope>
    <source>
        <strain evidence="5 6">CBS 613</strain>
    </source>
</reference>
<dbReference type="InterPro" id="IPR040746">
    <property type="entry name" value="THO1_MOS11_C"/>
</dbReference>
<dbReference type="SMART" id="SM00513">
    <property type="entry name" value="SAP"/>
    <property type="match status" value="1"/>
</dbReference>
<dbReference type="PROSITE" id="PS50800">
    <property type="entry name" value="SAP"/>
    <property type="match status" value="1"/>
</dbReference>
<dbReference type="Gene3D" id="1.10.720.30">
    <property type="entry name" value="SAP domain"/>
    <property type="match status" value="1"/>
</dbReference>
<protein>
    <recommendedName>
        <fullName evidence="4">SAP domain-containing protein</fullName>
    </recommendedName>
</protein>
<dbReference type="Proteomes" id="UP000449547">
    <property type="component" value="Unassembled WGS sequence"/>
</dbReference>
<dbReference type="OrthoDB" id="445357at2759"/>
<organism evidence="5 6">
    <name type="scientific">Diutina rugosa</name>
    <name type="common">Yeast</name>
    <name type="synonym">Candida rugosa</name>
    <dbReference type="NCBI Taxonomy" id="5481"/>
    <lineage>
        <taxon>Eukaryota</taxon>
        <taxon>Fungi</taxon>
        <taxon>Dikarya</taxon>
        <taxon>Ascomycota</taxon>
        <taxon>Saccharomycotina</taxon>
        <taxon>Pichiomycetes</taxon>
        <taxon>Debaryomycetaceae</taxon>
        <taxon>Diutina</taxon>
    </lineage>
</organism>
<evidence type="ECO:0000256" key="2">
    <source>
        <dbReference type="ARBA" id="ARBA00046328"/>
    </source>
</evidence>
<dbReference type="GO" id="GO:0016973">
    <property type="term" value="P:poly(A)+ mRNA export from nucleus"/>
    <property type="evidence" value="ECO:0007669"/>
    <property type="project" value="TreeGrafter"/>
</dbReference>
<evidence type="ECO:0000313" key="5">
    <source>
        <dbReference type="EMBL" id="KAA8902190.1"/>
    </source>
</evidence>
<dbReference type="RefSeq" id="XP_034012272.1">
    <property type="nucleotide sequence ID" value="XM_034155695.1"/>
</dbReference>
<feature type="compositionally biased region" description="Basic and acidic residues" evidence="3">
    <location>
        <begin position="36"/>
        <end position="45"/>
    </location>
</feature>
<evidence type="ECO:0000313" key="6">
    <source>
        <dbReference type="Proteomes" id="UP000449547"/>
    </source>
</evidence>
<feature type="compositionally biased region" description="Low complexity" evidence="3">
    <location>
        <begin position="46"/>
        <end position="63"/>
    </location>
</feature>
<sequence length="191" mass="20716">MAEYSSQTVAQLKELLKGRGLSTDGKKADLVKRLQDADNETEKAQPVEATVEVTETETVATEIPTEEAPTEQAQSTELTDATAEVASEDKEASKPEPKTLTPEERKSLAVDLLQKKIARAKKFGDDAGAEEAQKNLARIEKFGVEPGTKLATEIGLIDRNLGSELNSKNFRRGKKRHGKGKGGRGDKIGKK</sequence>
<dbReference type="AlphaFoldDB" id="A0A642USP2"/>
<dbReference type="PANTHER" id="PTHR46551">
    <property type="entry name" value="SAP DOMAIN-CONTAINING RIBONUCLEOPROTEIN"/>
    <property type="match status" value="1"/>
</dbReference>
<feature type="domain" description="SAP" evidence="4">
    <location>
        <begin position="4"/>
        <end position="38"/>
    </location>
</feature>
<keyword evidence="1" id="KW-0597">Phosphoprotein</keyword>
<evidence type="ECO:0000256" key="1">
    <source>
        <dbReference type="ARBA" id="ARBA00022553"/>
    </source>
</evidence>
<dbReference type="InterPro" id="IPR052240">
    <property type="entry name" value="SAP_domain_ribonucleoprotein"/>
</dbReference>
<proteinExistence type="inferred from homology"/>
<accession>A0A642USP2</accession>
<feature type="compositionally biased region" description="Basic residues" evidence="3">
    <location>
        <begin position="169"/>
        <end position="182"/>
    </location>
</feature>
<dbReference type="EMBL" id="SWFT01000092">
    <property type="protein sequence ID" value="KAA8902190.1"/>
    <property type="molecule type" value="Genomic_DNA"/>
</dbReference>
<feature type="region of interest" description="Disordered" evidence="3">
    <location>
        <begin position="161"/>
        <end position="191"/>
    </location>
</feature>
<dbReference type="GeneID" id="54781635"/>
<keyword evidence="6" id="KW-1185">Reference proteome</keyword>
<evidence type="ECO:0000259" key="4">
    <source>
        <dbReference type="PROSITE" id="PS50800"/>
    </source>
</evidence>
<dbReference type="InterPro" id="IPR003034">
    <property type="entry name" value="SAP_dom"/>
</dbReference>
<dbReference type="GO" id="GO:0005634">
    <property type="term" value="C:nucleus"/>
    <property type="evidence" value="ECO:0007669"/>
    <property type="project" value="TreeGrafter"/>
</dbReference>
<feature type="region of interest" description="Disordered" evidence="3">
    <location>
        <begin position="36"/>
        <end position="106"/>
    </location>
</feature>
<name>A0A642USP2_DIURU</name>
<dbReference type="OMA" id="WSEKDNA"/>